<dbReference type="STRING" id="838561.P344_05840"/>
<dbReference type="EMBL" id="CP006720">
    <property type="protein sequence ID" value="AHI58475.1"/>
    <property type="molecule type" value="Genomic_DNA"/>
</dbReference>
<organism evidence="1 2">
    <name type="scientific">Spiroplasma mirum ATCC 29335</name>
    <dbReference type="NCBI Taxonomy" id="838561"/>
    <lineage>
        <taxon>Bacteria</taxon>
        <taxon>Bacillati</taxon>
        <taxon>Mycoplasmatota</taxon>
        <taxon>Mollicutes</taxon>
        <taxon>Entomoplasmatales</taxon>
        <taxon>Spiroplasmataceae</taxon>
        <taxon>Spiroplasma</taxon>
    </lineage>
</organism>
<dbReference type="KEGG" id="smia:P344_05840"/>
<reference evidence="1 2" key="1">
    <citation type="submission" date="2013-09" db="EMBL/GenBank/DDBJ databases">
        <title>Complete genome sequence of Spiroplasma mirum suckling mouse cataract agent.</title>
        <authorList>
            <person name="Landry C.A."/>
            <person name="Bastian F.O."/>
            <person name="Thune R.L."/>
        </authorList>
    </citation>
    <scope>NUCLEOTIDE SEQUENCE [LARGE SCALE GENOMIC DNA]</scope>
    <source>
        <strain evidence="1 2">SMCA</strain>
    </source>
</reference>
<dbReference type="AlphaFoldDB" id="W6AP26"/>
<dbReference type="Proteomes" id="UP000019260">
    <property type="component" value="Chromosome"/>
</dbReference>
<keyword evidence="2" id="KW-1185">Reference proteome</keyword>
<accession>W6AP26</accession>
<dbReference type="PATRIC" id="fig|838561.3.peg.1118"/>
<proteinExistence type="predicted"/>
<gene>
    <name evidence="1" type="ORF">P344_05840</name>
</gene>
<sequence>MRIKLYIYKWGWVLMKNWEQIKLTIIEKLKSYLEE</sequence>
<evidence type="ECO:0000313" key="1">
    <source>
        <dbReference type="EMBL" id="AHI58475.1"/>
    </source>
</evidence>
<protein>
    <submittedName>
        <fullName evidence="1">Uncharacterized protein</fullName>
    </submittedName>
</protein>
<dbReference type="HOGENOM" id="CLU_3367403_0_0_14"/>
<evidence type="ECO:0000313" key="2">
    <source>
        <dbReference type="Proteomes" id="UP000019260"/>
    </source>
</evidence>
<name>W6AP26_9MOLU</name>